<reference evidence="2 3" key="1">
    <citation type="submission" date="2016-03" db="EMBL/GenBank/DDBJ databases">
        <title>Comparative genomics of Pseudogymnoascus destructans, the fungus causing white-nose syndrome of bats.</title>
        <authorList>
            <person name="Palmer J.M."/>
            <person name="Drees K.P."/>
            <person name="Foster J.T."/>
            <person name="Lindner D.L."/>
        </authorList>
    </citation>
    <scope>NUCLEOTIDE SEQUENCE [LARGE SCALE GENOMIC DNA]</scope>
    <source>
        <strain evidence="2 3">UAMH 10579</strain>
    </source>
</reference>
<keyword evidence="1" id="KW-0732">Signal</keyword>
<evidence type="ECO:0000313" key="2">
    <source>
        <dbReference type="EMBL" id="OBT94143.1"/>
    </source>
</evidence>
<feature type="signal peptide" evidence="1">
    <location>
        <begin position="1"/>
        <end position="19"/>
    </location>
</feature>
<dbReference type="CDD" id="cd19610">
    <property type="entry name" value="mannanase_GH134"/>
    <property type="match status" value="1"/>
</dbReference>
<dbReference type="Proteomes" id="UP000091956">
    <property type="component" value="Unassembled WGS sequence"/>
</dbReference>
<organism evidence="2 3">
    <name type="scientific">Pseudogymnoascus verrucosus</name>
    <dbReference type="NCBI Taxonomy" id="342668"/>
    <lineage>
        <taxon>Eukaryota</taxon>
        <taxon>Fungi</taxon>
        <taxon>Dikarya</taxon>
        <taxon>Ascomycota</taxon>
        <taxon>Pezizomycotina</taxon>
        <taxon>Leotiomycetes</taxon>
        <taxon>Thelebolales</taxon>
        <taxon>Thelebolaceae</taxon>
        <taxon>Pseudogymnoascus</taxon>
    </lineage>
</organism>
<proteinExistence type="predicted"/>
<name>A0A1B8GEA3_9PEZI</name>
<evidence type="ECO:0000313" key="3">
    <source>
        <dbReference type="Proteomes" id="UP000091956"/>
    </source>
</evidence>
<dbReference type="Pfam" id="PF21087">
    <property type="entry name" value="Glyco_hydro_134"/>
    <property type="match status" value="1"/>
</dbReference>
<dbReference type="RefSeq" id="XP_018127876.1">
    <property type="nucleotide sequence ID" value="XM_018276401.2"/>
</dbReference>
<keyword evidence="3" id="KW-1185">Reference proteome</keyword>
<dbReference type="OrthoDB" id="3428291at2759"/>
<dbReference type="AlphaFoldDB" id="A0A1B8GEA3"/>
<sequence length="198" mass="21493">MRASGTIIAVVSTLSLASAIPTVSLTKLAFRADPADDPRGSYTVSGLGARKQEVTGAGADTFALAVAMLETDDMSTTYAYGDNKQDDASNFGIFKQNWGMLRECCTQFQGQTEVEWNNGAVLNSDLNADIECLNECRLYYGVDKWFGGHRDGSTGLADPTLEVIVDYKAGIEWIQAQIEADPTGLTDDTRFWVQIQAI</sequence>
<evidence type="ECO:0000256" key="1">
    <source>
        <dbReference type="SAM" id="SignalP"/>
    </source>
</evidence>
<feature type="chain" id="PRO_5008608496" evidence="1">
    <location>
        <begin position="20"/>
        <end position="198"/>
    </location>
</feature>
<dbReference type="InterPro" id="IPR049168">
    <property type="entry name" value="Glyco_hydro_134"/>
</dbReference>
<accession>A0A1B8GEA3</accession>
<gene>
    <name evidence="2" type="ORF">VE01_06964</name>
</gene>
<dbReference type="STRING" id="342668.A0A1B8GEA3"/>
<dbReference type="GeneID" id="28840350"/>
<protein>
    <submittedName>
        <fullName evidence="2">Uncharacterized protein</fullName>
    </submittedName>
</protein>
<reference evidence="3" key="2">
    <citation type="journal article" date="2018" name="Nat. Commun.">
        <title>Extreme sensitivity to ultraviolet light in the fungal pathogen causing white-nose syndrome of bats.</title>
        <authorList>
            <person name="Palmer J.M."/>
            <person name="Drees K.P."/>
            <person name="Foster J.T."/>
            <person name="Lindner D.L."/>
        </authorList>
    </citation>
    <scope>NUCLEOTIDE SEQUENCE [LARGE SCALE GENOMIC DNA]</scope>
    <source>
        <strain evidence="3">UAMH 10579</strain>
    </source>
</reference>
<dbReference type="EMBL" id="KV460246">
    <property type="protein sequence ID" value="OBT94143.1"/>
    <property type="molecule type" value="Genomic_DNA"/>
</dbReference>